<dbReference type="EMBL" id="JBFTWV010000065">
    <property type="protein sequence ID" value="KAL2789409.1"/>
    <property type="molecule type" value="Genomic_DNA"/>
</dbReference>
<dbReference type="Pfam" id="PF00501">
    <property type="entry name" value="AMP-binding"/>
    <property type="match status" value="2"/>
</dbReference>
<dbReference type="SMART" id="SM00823">
    <property type="entry name" value="PKS_PP"/>
    <property type="match status" value="2"/>
</dbReference>
<dbReference type="SUPFAM" id="SSF56801">
    <property type="entry name" value="Acetyl-CoA synthetase-like"/>
    <property type="match status" value="2"/>
</dbReference>
<proteinExistence type="inferred from homology"/>
<dbReference type="Gene3D" id="3.30.559.10">
    <property type="entry name" value="Chloramphenicol acetyltransferase-like domain"/>
    <property type="match status" value="2"/>
</dbReference>
<dbReference type="InterPro" id="IPR042099">
    <property type="entry name" value="ANL_N_sf"/>
</dbReference>
<dbReference type="PANTHER" id="PTHR45527">
    <property type="entry name" value="NONRIBOSOMAL PEPTIDE SYNTHETASE"/>
    <property type="match status" value="1"/>
</dbReference>
<dbReference type="InterPro" id="IPR010071">
    <property type="entry name" value="AA_adenyl_dom"/>
</dbReference>
<dbReference type="InterPro" id="IPR036736">
    <property type="entry name" value="ACP-like_sf"/>
</dbReference>
<comment type="caution">
    <text evidence="6">The sequence shown here is derived from an EMBL/GenBank/DDBJ whole genome shotgun (WGS) entry which is preliminary data.</text>
</comment>
<dbReference type="InterPro" id="IPR009081">
    <property type="entry name" value="PP-bd_ACP"/>
</dbReference>
<dbReference type="PANTHER" id="PTHR45527:SF3">
    <property type="entry name" value="SIDEROPHORE SYNTHETASE (EUROFUNG)"/>
    <property type="match status" value="1"/>
</dbReference>
<dbReference type="InterPro" id="IPR020845">
    <property type="entry name" value="AMP-binding_CS"/>
</dbReference>
<keyword evidence="2" id="KW-0597">Phosphoprotein</keyword>
<sequence>METQHTIFPTLNGGDAAKAVFNVFRSQLCPKMAAQWRSDSGSDSHWMHSIKAAWALLTSRYAGTTTPSFATIEGVHTPPGVSKAPGHHTVVHIETWEVSKNPSTPVVKGARRLKTEPWPGIHLDHEALFDTGVRFIRHSRHDGTRDCVDLPQCCNLLVTLDLSQSFPIDISMRYSSATINDKYAEAIIDTLMHLVECILQRPQTKISRISFLGRHAARLLAEWNNPSSLARPQTCIHALILDQCQQQPNAEALCAWDGSISYAELDRLSGLLADRLISMGVRSETIVPVLFEKSMWTAVAILGILRAGGAFALLDPSQPHARLANICSTCQAKWIVSSEALDITARRLCETVICLPSGIRTEGIQAAYIGPAPLGNPTDAAYVAFTSGSTGKPKAIVIEHQSFCANAIAQNGAQNLNRYSRAFQFASYGFDSSILEMLMTLIAGGCVCVPSETQRINELAASINTLRANWVELTPSVARMLTPDMVPNIRSLLLVGEPLSQENITTWSGKVQLINAYGPAECSVVTTIQPHVHQSDPTNIGQSKSGHSWIVDPRDMSQLQPLGAAGELLISGPLVGRGYLGDHPGQEGYVAAPPWAADFGLAPEERFYRTGDMAYYNIDDGTLRYLGRKDRQVKLHGQRIELPEIEHHAQLYRKGIVAAADVVNPRGHVSDAILTLFVVMQEADSEEAAAVFASEDGAPNLLAPVDERSQAFWRELRSWLHERLPSYMVPTKFVPMRRFPLTATGKLDRRTLVTLASKLLVSDELQDPPSPAGEQQQPAATCDVEGTMRSLFSHVLGVPASRIAADDEFFALGGTSLRAIELVACARSRGIAITAIDVINLQTPAALIQAASRCHDLRVIPRFSLISQESPLSAARITCQFKEDSIEDVYPCTPLQAGMMTLSVKIPGALVGTFAFTLSPRTDLARFKVAWEQVVSSNPILRTRIVDCDGELLQVVVAADRFPWADSYPTDDGWPMGLEAPLLRVALINRGGRHQEPLFVVKMHHAIFDAWSYAQILEDVEMVYQGGSSPKRQPLSYLVEYISHLDSKAAHEFWKTEFAGYKAVSFPTRLPSAPLSLSVSRSPQSQSLHLPCKTIDQDWALASKVQLAWAIIISSHTSTNDVVFGLTVSGRTAPVQGIDRIMGPTIATVPFRVQLQPDQALQDALTEVHHHAISLFPFEHTGMLSIGESSGEAAAACAFDNLLTVRLRIAERSPQSIMTDAPENEDEERNFNTYPLSMVVQAQSDSLQLKALFDNSILHGDQVQILLERFASILERILHHPQARISDLMLPCPADIKKLTAWNQREPRGRQEFVHRLVEEHSAGQPESAAVCAWDGDLSYLELVRVARSLGAHLQAQGATPETVVGICTERSKWLPVAMLGVLMSGAAMVCLEPNFPVQRLQSICRDVDARVLVSTATLHDKCSEIADTVVVLSDNTVAGFDPDAYQRPLSLSLQSAAYVAFTSGSTGAPKGATIEHGMLSLAVSGHAKLCGLTRRSRGLSFSSLAFDMCILEITFVLGSGGCLCIPSETQRAGDLAGAMEAMKIDWAMLTPTVARTQTPRTVPTLKALVLAGEPMAEADIATWGADVDLHNGYGPAECAMLTTTAVCIQPGQGHHSSNVGLSPNASCWVVDPDSHHRLQPVGCVGELVIGGPIVGRGYVNRPVETEAAFIYSPAWASDFPFVAGDRLYKTGDLAYHNSDGSLSIVGRKDSQVKLHGQRIELHEIEHYAEAFQGGATSCVALLVNPEHLGGGARIVLFTFAAQDVGFDQHTTTTELARSPFAPASDQELAHIQALKHHLSQTLPHFMVPSMVIPLRYLPLSPSGKTDRNQLRRWAEAMSRAELARYLGSDAQHGKRQPASAKEKFVHRAFASVLSLAEDSIGVDESFFALGGDSITAMRLLGLCRTASMSLTMFEFLTYNTVALFCAKARALGTASMCESQECMPNGEMVSAHLPRADPRLLGLSHHHWQGIYSLAGQESVTSIENIYPCSDAHSGMLEVYTWEYRGNLIFALECADTITPDQVVSAWTAVVQRHTALRTLILPHPDDNKEQYIHILLKSASPTVVVLPTVQDTLAVLKALPPTPWEKSSPPHRLIIGQDQTGQILIRLETGCALIDAMSVPIILNDLALALRGHLSPDATPPYSEYLSYLQTHPREETLQYWKGALVGARPCKLPRRPSTTKLPGLDTSPGHRSLRRLFLPEDLNRLDAFWRSNCLTVANIFQLAWALVLQHYTNASDVCFGSIVSGRDIPLPSIWQMVGPFFNILPCRMVLHNNVSRTVLDVLRENQKSLQRRNDHHHCSVPEVVRQTGLDIQGEFQLFNTILTVQPDFESSTSTGDIGFSLLELDDATEYDMCLAAVLSPDRIEVELRYWASTCSEIYALEILDRFFQAVTWIVQHPEDPITTAPL</sequence>
<dbReference type="InterPro" id="IPR045851">
    <property type="entry name" value="AMP-bd_C_sf"/>
</dbReference>
<dbReference type="CDD" id="cd19545">
    <property type="entry name" value="FUM14_C_NRPS-like"/>
    <property type="match status" value="1"/>
</dbReference>
<evidence type="ECO:0000256" key="3">
    <source>
        <dbReference type="ARBA" id="ARBA00022598"/>
    </source>
</evidence>
<dbReference type="CDD" id="cd05918">
    <property type="entry name" value="A_NRPS_SidN3_like"/>
    <property type="match status" value="2"/>
</dbReference>
<dbReference type="Gene3D" id="3.40.50.12780">
    <property type="entry name" value="N-terminal domain of ligase-like"/>
    <property type="match status" value="2"/>
</dbReference>
<gene>
    <name evidence="6" type="ORF">BJX66DRAFT_339398</name>
</gene>
<evidence type="ECO:0000313" key="6">
    <source>
        <dbReference type="EMBL" id="KAL2789409.1"/>
    </source>
</evidence>
<feature type="domain" description="Carrier" evidence="5">
    <location>
        <begin position="779"/>
        <end position="855"/>
    </location>
</feature>
<dbReference type="InterPro" id="IPR000873">
    <property type="entry name" value="AMP-dep_synth/lig_dom"/>
</dbReference>
<evidence type="ECO:0000256" key="1">
    <source>
        <dbReference type="ARBA" id="ARBA00022450"/>
    </source>
</evidence>
<dbReference type="SUPFAM" id="SSF52777">
    <property type="entry name" value="CoA-dependent acyltransferases"/>
    <property type="match status" value="4"/>
</dbReference>
<organism evidence="6 7">
    <name type="scientific">Aspergillus keveii</name>
    <dbReference type="NCBI Taxonomy" id="714993"/>
    <lineage>
        <taxon>Eukaryota</taxon>
        <taxon>Fungi</taxon>
        <taxon>Dikarya</taxon>
        <taxon>Ascomycota</taxon>
        <taxon>Pezizomycotina</taxon>
        <taxon>Eurotiomycetes</taxon>
        <taxon>Eurotiomycetidae</taxon>
        <taxon>Eurotiales</taxon>
        <taxon>Aspergillaceae</taxon>
        <taxon>Aspergillus</taxon>
        <taxon>Aspergillus subgen. Nidulantes</taxon>
    </lineage>
</organism>
<keyword evidence="1" id="KW-0596">Phosphopantetheine</keyword>
<dbReference type="PROSITE" id="PS00455">
    <property type="entry name" value="AMP_BINDING"/>
    <property type="match status" value="2"/>
</dbReference>
<dbReference type="NCBIfam" id="TIGR01733">
    <property type="entry name" value="AA-adenyl-dom"/>
    <property type="match status" value="2"/>
</dbReference>
<evidence type="ECO:0000313" key="7">
    <source>
        <dbReference type="Proteomes" id="UP001610563"/>
    </source>
</evidence>
<dbReference type="Proteomes" id="UP001610563">
    <property type="component" value="Unassembled WGS sequence"/>
</dbReference>
<dbReference type="Gene3D" id="3.30.559.30">
    <property type="entry name" value="Nonribosomal peptide synthetase, condensation domain"/>
    <property type="match status" value="3"/>
</dbReference>
<keyword evidence="7" id="KW-1185">Reference proteome</keyword>
<dbReference type="InterPro" id="IPR020806">
    <property type="entry name" value="PKS_PP-bd"/>
</dbReference>
<evidence type="ECO:0000259" key="5">
    <source>
        <dbReference type="PROSITE" id="PS50075"/>
    </source>
</evidence>
<dbReference type="CDD" id="cd19542">
    <property type="entry name" value="CT_NRPS-like"/>
    <property type="match status" value="1"/>
</dbReference>
<reference evidence="6 7" key="1">
    <citation type="submission" date="2024-07" db="EMBL/GenBank/DDBJ databases">
        <title>Section-level genome sequencing and comparative genomics of Aspergillus sections Usti and Cavernicolus.</title>
        <authorList>
            <consortium name="Lawrence Berkeley National Laboratory"/>
            <person name="Nybo J.L."/>
            <person name="Vesth T.C."/>
            <person name="Theobald S."/>
            <person name="Frisvad J.C."/>
            <person name="Larsen T.O."/>
            <person name="Kjaerboelling I."/>
            <person name="Rothschild-Mancinelli K."/>
            <person name="Lyhne E.K."/>
            <person name="Kogle M.E."/>
            <person name="Barry K."/>
            <person name="Clum A."/>
            <person name="Na H."/>
            <person name="Ledsgaard L."/>
            <person name="Lin J."/>
            <person name="Lipzen A."/>
            <person name="Kuo A."/>
            <person name="Riley R."/>
            <person name="Mondo S."/>
            <person name="Labutti K."/>
            <person name="Haridas S."/>
            <person name="Pangalinan J."/>
            <person name="Salamov A.A."/>
            <person name="Simmons B.A."/>
            <person name="Magnuson J.K."/>
            <person name="Chen J."/>
            <person name="Drula E."/>
            <person name="Henrissat B."/>
            <person name="Wiebenga A."/>
            <person name="Lubbers R.J."/>
            <person name="Gomes A.C."/>
            <person name="Makela M.R."/>
            <person name="Stajich J."/>
            <person name="Grigoriev I.V."/>
            <person name="Mortensen U.H."/>
            <person name="De Vries R.P."/>
            <person name="Baker S.E."/>
            <person name="Andersen M.R."/>
        </authorList>
    </citation>
    <scope>NUCLEOTIDE SEQUENCE [LARGE SCALE GENOMIC DNA]</scope>
    <source>
        <strain evidence="6 7">CBS 209.92</strain>
    </source>
</reference>
<dbReference type="InterPro" id="IPR001242">
    <property type="entry name" value="Condensation_dom"/>
</dbReference>
<accession>A0ABR4G1M9</accession>
<dbReference type="SUPFAM" id="SSF47336">
    <property type="entry name" value="ACP-like"/>
    <property type="match status" value="2"/>
</dbReference>
<name>A0ABR4G1M9_9EURO</name>
<dbReference type="InterPro" id="IPR023213">
    <property type="entry name" value="CAT-like_dom_sf"/>
</dbReference>
<dbReference type="Pfam" id="PF00668">
    <property type="entry name" value="Condensation"/>
    <property type="match status" value="2"/>
</dbReference>
<evidence type="ECO:0000256" key="4">
    <source>
        <dbReference type="ARBA" id="ARBA00029454"/>
    </source>
</evidence>
<feature type="domain" description="Carrier" evidence="5">
    <location>
        <begin position="1857"/>
        <end position="1933"/>
    </location>
</feature>
<evidence type="ECO:0000256" key="2">
    <source>
        <dbReference type="ARBA" id="ARBA00022553"/>
    </source>
</evidence>
<dbReference type="Pfam" id="PF00550">
    <property type="entry name" value="PP-binding"/>
    <property type="match status" value="2"/>
</dbReference>
<protein>
    <submittedName>
        <fullName evidence="6">Nonribosomal peptide synthase</fullName>
    </submittedName>
</protein>
<keyword evidence="3" id="KW-0436">Ligase</keyword>
<dbReference type="Gene3D" id="3.30.300.30">
    <property type="match status" value="2"/>
</dbReference>
<comment type="similarity">
    <text evidence="4">Belongs to the NRP synthetase family.</text>
</comment>
<dbReference type="PROSITE" id="PS50075">
    <property type="entry name" value="CARRIER"/>
    <property type="match status" value="2"/>
</dbReference>
<dbReference type="Gene3D" id="1.10.1200.10">
    <property type="entry name" value="ACP-like"/>
    <property type="match status" value="2"/>
</dbReference>